<evidence type="ECO:0000313" key="1">
    <source>
        <dbReference type="EMBL" id="MFC7125181.1"/>
    </source>
</evidence>
<sequence>MEETLESDLVRRTWELLQPGDIDLDGLVVETSLANDQEPEMHQQTVKIGEIIADHAGHDPRDTFVYSGTDDTEYASNQHQGLTLDDEKFVWECQQLLRDGSFDIVIYFEASIETEALLSTLGERGYDVMYVRGDADSPDEAVGT</sequence>
<protein>
    <submittedName>
        <fullName evidence="1">DUF5778 family protein</fullName>
    </submittedName>
</protein>
<comment type="caution">
    <text evidence="1">The sequence shown here is derived from an EMBL/GenBank/DDBJ whole genome shotgun (WGS) entry which is preliminary data.</text>
</comment>
<dbReference type="RefSeq" id="WP_267636180.1">
    <property type="nucleotide sequence ID" value="NZ_JAODIY010000004.1"/>
</dbReference>
<dbReference type="InterPro" id="IPR043927">
    <property type="entry name" value="DUF5778"/>
</dbReference>
<gene>
    <name evidence="1" type="ORF">ACFQJ7_03890</name>
</gene>
<dbReference type="Proteomes" id="UP001596414">
    <property type="component" value="Unassembled WGS sequence"/>
</dbReference>
<name>A0ABD5X5T2_9EURY</name>
<dbReference type="AlphaFoldDB" id="A0ABD5X5T2"/>
<reference evidence="1 2" key="1">
    <citation type="journal article" date="2014" name="Int. J. Syst. Evol. Microbiol.">
        <title>Complete genome sequence of Corynebacterium casei LMG S-19264T (=DSM 44701T), isolated from a smear-ripened cheese.</title>
        <authorList>
            <consortium name="US DOE Joint Genome Institute (JGI-PGF)"/>
            <person name="Walter F."/>
            <person name="Albersmeier A."/>
            <person name="Kalinowski J."/>
            <person name="Ruckert C."/>
        </authorList>
    </citation>
    <scope>NUCLEOTIDE SEQUENCE [LARGE SCALE GENOMIC DNA]</scope>
    <source>
        <strain evidence="1 2">CGMCC 4.7215</strain>
    </source>
</reference>
<proteinExistence type="predicted"/>
<dbReference type="EMBL" id="JBHSZQ010000004">
    <property type="protein sequence ID" value="MFC7125181.1"/>
    <property type="molecule type" value="Genomic_DNA"/>
</dbReference>
<dbReference type="Pfam" id="PF19090">
    <property type="entry name" value="DUF5778"/>
    <property type="match status" value="1"/>
</dbReference>
<accession>A0ABD5X5T2</accession>
<organism evidence="1 2">
    <name type="scientific">Halovenus rubra</name>
    <dbReference type="NCBI Taxonomy" id="869890"/>
    <lineage>
        <taxon>Archaea</taxon>
        <taxon>Methanobacteriati</taxon>
        <taxon>Methanobacteriota</taxon>
        <taxon>Stenosarchaea group</taxon>
        <taxon>Halobacteria</taxon>
        <taxon>Halobacteriales</taxon>
        <taxon>Haloarculaceae</taxon>
        <taxon>Halovenus</taxon>
    </lineage>
</organism>
<evidence type="ECO:0000313" key="2">
    <source>
        <dbReference type="Proteomes" id="UP001596414"/>
    </source>
</evidence>